<keyword evidence="3" id="KW-1185">Reference proteome</keyword>
<evidence type="ECO:0000313" key="3">
    <source>
        <dbReference type="Proteomes" id="UP000054047"/>
    </source>
</evidence>
<reference evidence="2 3" key="1">
    <citation type="submission" date="2013-12" db="EMBL/GenBank/DDBJ databases">
        <title>Draft genome of the parsitic nematode Ancylostoma duodenale.</title>
        <authorList>
            <person name="Mitreva M."/>
        </authorList>
    </citation>
    <scope>NUCLEOTIDE SEQUENCE [LARGE SCALE GENOMIC DNA]</scope>
    <source>
        <strain evidence="2 3">Zhejiang</strain>
    </source>
</reference>
<dbReference type="GO" id="GO:0005737">
    <property type="term" value="C:cytoplasm"/>
    <property type="evidence" value="ECO:0007669"/>
    <property type="project" value="TreeGrafter"/>
</dbReference>
<dbReference type="GO" id="GO:0051959">
    <property type="term" value="F:dynein light intermediate chain binding"/>
    <property type="evidence" value="ECO:0007669"/>
    <property type="project" value="TreeGrafter"/>
</dbReference>
<keyword evidence="1" id="KW-0175">Coiled coil</keyword>
<evidence type="ECO:0000256" key="1">
    <source>
        <dbReference type="SAM" id="Coils"/>
    </source>
</evidence>
<name>A0A0C2FHT1_9BILA</name>
<gene>
    <name evidence="2" type="ORF">ANCDUO_25478</name>
</gene>
<dbReference type="PANTHER" id="PTHR18947">
    <property type="entry name" value="HOOK PROTEINS"/>
    <property type="match status" value="1"/>
</dbReference>
<protein>
    <submittedName>
        <fullName evidence="2">Uncharacterized protein</fullName>
    </submittedName>
</protein>
<dbReference type="GO" id="GO:0008017">
    <property type="term" value="F:microtubule binding"/>
    <property type="evidence" value="ECO:0007669"/>
    <property type="project" value="TreeGrafter"/>
</dbReference>
<dbReference type="GO" id="GO:0005813">
    <property type="term" value="C:centrosome"/>
    <property type="evidence" value="ECO:0007669"/>
    <property type="project" value="TreeGrafter"/>
</dbReference>
<dbReference type="GO" id="GO:0031122">
    <property type="term" value="P:cytoplasmic microtubule organization"/>
    <property type="evidence" value="ECO:0007669"/>
    <property type="project" value="TreeGrafter"/>
</dbReference>
<feature type="coiled-coil region" evidence="1">
    <location>
        <begin position="6"/>
        <end position="64"/>
    </location>
</feature>
<feature type="coiled-coil region" evidence="1">
    <location>
        <begin position="98"/>
        <end position="149"/>
    </location>
</feature>
<accession>A0A0C2FHT1</accession>
<evidence type="ECO:0000313" key="2">
    <source>
        <dbReference type="EMBL" id="KIH44496.1"/>
    </source>
</evidence>
<sequence>LDRHATVELSAKNAELRKLRKETEDKDDRINELTDELEACEAEVRKLKDERIELVKDARAAKNLRDELDCVQQKQFFRIFWITFPDKLTPTMFQLDRLDKLERENSHLHEKLSKLEYVQSQLEHQRADNATLEMSIEQLESELEILRQDKKVSSFSGYCSHGHFV</sequence>
<dbReference type="EMBL" id="KN777319">
    <property type="protein sequence ID" value="KIH44496.1"/>
    <property type="molecule type" value="Genomic_DNA"/>
</dbReference>
<dbReference type="GO" id="GO:0030705">
    <property type="term" value="P:cytoskeleton-dependent intracellular transport"/>
    <property type="evidence" value="ECO:0007669"/>
    <property type="project" value="TreeGrafter"/>
</dbReference>
<dbReference type="Proteomes" id="UP000054047">
    <property type="component" value="Unassembled WGS sequence"/>
</dbReference>
<dbReference type="AlphaFoldDB" id="A0A0C2FHT1"/>
<dbReference type="PANTHER" id="PTHR18947:SF28">
    <property type="entry name" value="GIRDIN, ISOFORM A"/>
    <property type="match status" value="1"/>
</dbReference>
<proteinExistence type="predicted"/>
<dbReference type="OrthoDB" id="5863147at2759"/>
<feature type="non-terminal residue" evidence="2">
    <location>
        <position position="1"/>
    </location>
</feature>
<organism evidence="2 3">
    <name type="scientific">Ancylostoma duodenale</name>
    <dbReference type="NCBI Taxonomy" id="51022"/>
    <lineage>
        <taxon>Eukaryota</taxon>
        <taxon>Metazoa</taxon>
        <taxon>Ecdysozoa</taxon>
        <taxon>Nematoda</taxon>
        <taxon>Chromadorea</taxon>
        <taxon>Rhabditida</taxon>
        <taxon>Rhabditina</taxon>
        <taxon>Rhabditomorpha</taxon>
        <taxon>Strongyloidea</taxon>
        <taxon>Ancylostomatidae</taxon>
        <taxon>Ancylostomatinae</taxon>
        <taxon>Ancylostoma</taxon>
    </lineage>
</organism>